<gene>
    <name evidence="2" type="ORF">ALEPTO_LOCUS7971</name>
</gene>
<feature type="compositionally biased region" description="Basic residues" evidence="1">
    <location>
        <begin position="31"/>
        <end position="45"/>
    </location>
</feature>
<sequence length="45" mass="5213">MSEHNSSNRNKKGKKTASVKLDFTYTDTNSKRRHTLLPRPHSNTK</sequence>
<comment type="caution">
    <text evidence="2">The sequence shown here is derived from an EMBL/GenBank/DDBJ whole genome shotgun (WGS) entry which is preliminary data.</text>
</comment>
<evidence type="ECO:0000313" key="2">
    <source>
        <dbReference type="EMBL" id="CAG8597197.1"/>
    </source>
</evidence>
<feature type="non-terminal residue" evidence="2">
    <location>
        <position position="45"/>
    </location>
</feature>
<dbReference type="Proteomes" id="UP000789508">
    <property type="component" value="Unassembled WGS sequence"/>
</dbReference>
<feature type="region of interest" description="Disordered" evidence="1">
    <location>
        <begin position="1"/>
        <end position="45"/>
    </location>
</feature>
<organism evidence="2 3">
    <name type="scientific">Ambispora leptoticha</name>
    <dbReference type="NCBI Taxonomy" id="144679"/>
    <lineage>
        <taxon>Eukaryota</taxon>
        <taxon>Fungi</taxon>
        <taxon>Fungi incertae sedis</taxon>
        <taxon>Mucoromycota</taxon>
        <taxon>Glomeromycotina</taxon>
        <taxon>Glomeromycetes</taxon>
        <taxon>Archaeosporales</taxon>
        <taxon>Ambisporaceae</taxon>
        <taxon>Ambispora</taxon>
    </lineage>
</organism>
<keyword evidence="3" id="KW-1185">Reference proteome</keyword>
<evidence type="ECO:0000313" key="3">
    <source>
        <dbReference type="Proteomes" id="UP000789508"/>
    </source>
</evidence>
<protein>
    <submittedName>
        <fullName evidence="2">4493_t:CDS:1</fullName>
    </submittedName>
</protein>
<dbReference type="EMBL" id="CAJVPS010003988">
    <property type="protein sequence ID" value="CAG8597197.1"/>
    <property type="molecule type" value="Genomic_DNA"/>
</dbReference>
<name>A0A9N9GAV9_9GLOM</name>
<reference evidence="2" key="1">
    <citation type="submission" date="2021-06" db="EMBL/GenBank/DDBJ databases">
        <authorList>
            <person name="Kallberg Y."/>
            <person name="Tangrot J."/>
            <person name="Rosling A."/>
        </authorList>
    </citation>
    <scope>NUCLEOTIDE SEQUENCE</scope>
    <source>
        <strain evidence="2">FL130A</strain>
    </source>
</reference>
<accession>A0A9N9GAV9</accession>
<proteinExistence type="predicted"/>
<dbReference type="AlphaFoldDB" id="A0A9N9GAV9"/>
<evidence type="ECO:0000256" key="1">
    <source>
        <dbReference type="SAM" id="MobiDB-lite"/>
    </source>
</evidence>